<proteinExistence type="inferred from homology"/>
<keyword evidence="3" id="KW-0285">Flavoprotein</keyword>
<dbReference type="Gene3D" id="3.40.50.720">
    <property type="entry name" value="NAD(P)-binding Rossmann-like Domain"/>
    <property type="match status" value="1"/>
</dbReference>
<evidence type="ECO:0000313" key="7">
    <source>
        <dbReference type="EMBL" id="CAL8125823.1"/>
    </source>
</evidence>
<evidence type="ECO:0000256" key="3">
    <source>
        <dbReference type="ARBA" id="ARBA00022630"/>
    </source>
</evidence>
<dbReference type="EMBL" id="CAXLJM020000069">
    <property type="protein sequence ID" value="CAL8125823.1"/>
    <property type="molecule type" value="Genomic_DNA"/>
</dbReference>
<dbReference type="Proteomes" id="UP001642540">
    <property type="component" value="Unassembled WGS sequence"/>
</dbReference>
<dbReference type="InterPro" id="IPR023209">
    <property type="entry name" value="DAO"/>
</dbReference>
<dbReference type="SUPFAM" id="SSF54373">
    <property type="entry name" value="FAD-linked reductases, C-terminal domain"/>
    <property type="match status" value="1"/>
</dbReference>
<gene>
    <name evidence="7" type="ORF">ODALV1_LOCUS21140</name>
</gene>
<comment type="caution">
    <text evidence="7">The sequence shown here is derived from an EMBL/GenBank/DDBJ whole genome shotgun (WGS) entry which is preliminary data.</text>
</comment>
<dbReference type="PIRSF" id="PIRSF000189">
    <property type="entry name" value="D-aa_oxidase"/>
    <property type="match status" value="1"/>
</dbReference>
<comment type="cofactor">
    <cofactor evidence="1">
        <name>FAD</name>
        <dbReference type="ChEBI" id="CHEBI:57692"/>
    </cofactor>
</comment>
<reference evidence="7 8" key="1">
    <citation type="submission" date="2024-08" db="EMBL/GenBank/DDBJ databases">
        <authorList>
            <person name="Cucini C."/>
            <person name="Frati F."/>
        </authorList>
    </citation>
    <scope>NUCLEOTIDE SEQUENCE [LARGE SCALE GENOMIC DNA]</scope>
</reference>
<dbReference type="SUPFAM" id="SSF51971">
    <property type="entry name" value="Nucleotide-binding domain"/>
    <property type="match status" value="1"/>
</dbReference>
<keyword evidence="8" id="KW-1185">Reference proteome</keyword>
<dbReference type="PANTHER" id="PTHR11530:SF17">
    <property type="entry name" value="RE49860P"/>
    <property type="match status" value="1"/>
</dbReference>
<name>A0ABP1RC24_9HEXA</name>
<evidence type="ECO:0000256" key="1">
    <source>
        <dbReference type="ARBA" id="ARBA00001974"/>
    </source>
</evidence>
<feature type="domain" description="FAD dependent oxidoreductase" evidence="6">
    <location>
        <begin position="3"/>
        <end position="328"/>
    </location>
</feature>
<evidence type="ECO:0000256" key="4">
    <source>
        <dbReference type="ARBA" id="ARBA00022827"/>
    </source>
</evidence>
<protein>
    <recommendedName>
        <fullName evidence="6">FAD dependent oxidoreductase domain-containing protein</fullName>
    </recommendedName>
</protein>
<dbReference type="Gene3D" id="3.30.9.10">
    <property type="entry name" value="D-Amino Acid Oxidase, subunit A, domain 2"/>
    <property type="match status" value="1"/>
</dbReference>
<comment type="similarity">
    <text evidence="2">Belongs to the DAMOX/DASOX family.</text>
</comment>
<dbReference type="InterPro" id="IPR006076">
    <property type="entry name" value="FAD-dep_OxRdtase"/>
</dbReference>
<dbReference type="PANTHER" id="PTHR11530">
    <property type="entry name" value="D-AMINO ACID OXIDASE"/>
    <property type="match status" value="1"/>
</dbReference>
<evidence type="ECO:0000313" key="8">
    <source>
        <dbReference type="Proteomes" id="UP001642540"/>
    </source>
</evidence>
<dbReference type="Pfam" id="PF01266">
    <property type="entry name" value="DAO"/>
    <property type="match status" value="1"/>
</dbReference>
<evidence type="ECO:0000256" key="2">
    <source>
        <dbReference type="ARBA" id="ARBA00006730"/>
    </source>
</evidence>
<evidence type="ECO:0000256" key="5">
    <source>
        <dbReference type="ARBA" id="ARBA00023002"/>
    </source>
</evidence>
<evidence type="ECO:0000259" key="6">
    <source>
        <dbReference type="Pfam" id="PF01266"/>
    </source>
</evidence>
<accession>A0ABP1RC24</accession>
<keyword evidence="4" id="KW-0274">FAD</keyword>
<organism evidence="7 8">
    <name type="scientific">Orchesella dallaii</name>
    <dbReference type="NCBI Taxonomy" id="48710"/>
    <lineage>
        <taxon>Eukaryota</taxon>
        <taxon>Metazoa</taxon>
        <taxon>Ecdysozoa</taxon>
        <taxon>Arthropoda</taxon>
        <taxon>Hexapoda</taxon>
        <taxon>Collembola</taxon>
        <taxon>Entomobryomorpha</taxon>
        <taxon>Entomobryoidea</taxon>
        <taxon>Orchesellidae</taxon>
        <taxon>Orchesellinae</taxon>
        <taxon>Orchesella</taxon>
    </lineage>
</organism>
<sequence length="355" mass="39103">MKIGILGAGIVGVNTALQVQNEFPNAQISVIAEGYGNETLSAGAAGIFRPGTSFSAGNDEVTQKWIVDSYNFYNQILHSENAFEAGVMQVSGYLFSSKSASITKNHFLEKLLPVYRAAASDELEICPPPEGSSSWKYGAYFQTMVIESGLFLPWALKIFQSRGGVTKQKRIEAFSDLLGDGYDYVINCTGFGSKWLCNDHKLVPIRGQVYKVKAPWVKMFYYGDYDTYIIPGSTTVTLGGCRQFDSYKTEVDVYDSASIWDRCTSLLPSLKRAEVVREWVGLRPYRDPVRCGDAEVVQQGSQRMTVLHQYGHGGYGVTTSPGSAIHVTKALKEIIRSGRVDNSHSTASIMIVSKI</sequence>
<keyword evidence="5" id="KW-0560">Oxidoreductase</keyword>